<dbReference type="EMBL" id="JANBPK010001277">
    <property type="protein sequence ID" value="KAJ2923808.1"/>
    <property type="molecule type" value="Genomic_DNA"/>
</dbReference>
<dbReference type="OrthoDB" id="3007563at2759"/>
<dbReference type="AlphaFoldDB" id="A0A9W8J3Z6"/>
<sequence length="140" mass="15282">MEANAEKFVNWLETNGERNSAICFYTGNTGSTLVWRKMTSFQVRFGCQSIGSLLAKAGINRTDTGQWKDGLEWTATSRALAGIAQGKVVVILGQTWNPAGVWNTVELPVLEDARSRGVVTSIEKYTMVDVDGKLDGPVLL</sequence>
<proteinExistence type="predicted"/>
<evidence type="ECO:0000313" key="2">
    <source>
        <dbReference type="Proteomes" id="UP001140091"/>
    </source>
</evidence>
<evidence type="ECO:0000313" key="1">
    <source>
        <dbReference type="EMBL" id="KAJ2923808.1"/>
    </source>
</evidence>
<feature type="non-terminal residue" evidence="1">
    <location>
        <position position="140"/>
    </location>
</feature>
<gene>
    <name evidence="1" type="ORF">H1R20_g13281</name>
</gene>
<dbReference type="Proteomes" id="UP001140091">
    <property type="component" value="Unassembled WGS sequence"/>
</dbReference>
<comment type="caution">
    <text evidence="1">The sequence shown here is derived from an EMBL/GenBank/DDBJ whole genome shotgun (WGS) entry which is preliminary data.</text>
</comment>
<organism evidence="1 2">
    <name type="scientific">Candolleomyces eurysporus</name>
    <dbReference type="NCBI Taxonomy" id="2828524"/>
    <lineage>
        <taxon>Eukaryota</taxon>
        <taxon>Fungi</taxon>
        <taxon>Dikarya</taxon>
        <taxon>Basidiomycota</taxon>
        <taxon>Agaricomycotina</taxon>
        <taxon>Agaricomycetes</taxon>
        <taxon>Agaricomycetidae</taxon>
        <taxon>Agaricales</taxon>
        <taxon>Agaricineae</taxon>
        <taxon>Psathyrellaceae</taxon>
        <taxon>Candolleomyces</taxon>
    </lineage>
</organism>
<keyword evidence="2" id="KW-1185">Reference proteome</keyword>
<accession>A0A9W8J3Z6</accession>
<reference evidence="1" key="1">
    <citation type="submission" date="2022-06" db="EMBL/GenBank/DDBJ databases">
        <title>Genome Sequence of Candolleomyces eurysporus.</title>
        <authorList>
            <person name="Buettner E."/>
        </authorList>
    </citation>
    <scope>NUCLEOTIDE SEQUENCE</scope>
    <source>
        <strain evidence="1">VTCC 930004</strain>
    </source>
</reference>
<protein>
    <submittedName>
        <fullName evidence="1">Uncharacterized protein</fullName>
    </submittedName>
</protein>
<name>A0A9W8J3Z6_9AGAR</name>